<sequence length="262" mass="30265">MKNGETIMEYTSIMREITHQVFLENKLRDMPPEWKNVLHHWRNYLADMFAEAFHPDKEYRKTTIGFWEENLDQLLAAGTPAELMIEQVCSFREETAAKLRKVAKQKHWTEELYEQWDRQFHKTADDIICWTSEKGSALMRTRLLAAEAKVKMLSIPIIRVSDDVAVISLVGDLDRKRTNDLMEKALQYGASRSLNCMVIDLSGVEFIDTRIAHELLRTVKAIQITGMTVKLTGIRPEIAQTFVKLGVNLNDIQVFSSLHQVL</sequence>
<dbReference type="Proteomes" id="UP000323732">
    <property type="component" value="Unassembled WGS sequence"/>
</dbReference>
<evidence type="ECO:0000313" key="3">
    <source>
        <dbReference type="EMBL" id="TYS65012.1"/>
    </source>
</evidence>
<dbReference type="PANTHER" id="PTHR33745">
    <property type="entry name" value="RSBT ANTAGONIST PROTEIN RSBS-RELATED"/>
    <property type="match status" value="1"/>
</dbReference>
<accession>A0A5D4SS69</accession>
<name>A0A5D4SS69_9BACI</name>
<gene>
    <name evidence="3" type="ORF">FZD47_06575</name>
</gene>
<evidence type="ECO:0000259" key="2">
    <source>
        <dbReference type="PROSITE" id="PS50801"/>
    </source>
</evidence>
<dbReference type="Pfam" id="PF01740">
    <property type="entry name" value="STAS"/>
    <property type="match status" value="1"/>
</dbReference>
<evidence type="ECO:0000256" key="1">
    <source>
        <dbReference type="ARBA" id="ARBA00022553"/>
    </source>
</evidence>
<dbReference type="InterPro" id="IPR036513">
    <property type="entry name" value="STAS_dom_sf"/>
</dbReference>
<dbReference type="InterPro" id="IPR051932">
    <property type="entry name" value="Bact_StressResp_Reg"/>
</dbReference>
<evidence type="ECO:0000313" key="4">
    <source>
        <dbReference type="Proteomes" id="UP000323732"/>
    </source>
</evidence>
<dbReference type="CDD" id="cd07041">
    <property type="entry name" value="STAS_RsbR_RsbS_like"/>
    <property type="match status" value="1"/>
</dbReference>
<feature type="domain" description="STAS" evidence="2">
    <location>
        <begin position="154"/>
        <end position="262"/>
    </location>
</feature>
<dbReference type="PROSITE" id="PS50801">
    <property type="entry name" value="STAS"/>
    <property type="match status" value="1"/>
</dbReference>
<dbReference type="SUPFAM" id="SSF52091">
    <property type="entry name" value="SpoIIaa-like"/>
    <property type="match status" value="1"/>
</dbReference>
<protein>
    <submittedName>
        <fullName evidence="3">STAS domain-containing protein</fullName>
    </submittedName>
</protein>
<reference evidence="3 4" key="1">
    <citation type="submission" date="2019-08" db="EMBL/GenBank/DDBJ databases">
        <title>Bacillus genomes from the desert of Cuatro Cienegas, Coahuila.</title>
        <authorList>
            <person name="Olmedo-Alvarez G."/>
        </authorList>
    </citation>
    <scope>NUCLEOTIDE SEQUENCE [LARGE SCALE GENOMIC DNA]</scope>
    <source>
        <strain evidence="3 4">CH37_1T</strain>
    </source>
</reference>
<comment type="caution">
    <text evidence="3">The sequence shown here is derived from an EMBL/GenBank/DDBJ whole genome shotgun (WGS) entry which is preliminary data.</text>
</comment>
<keyword evidence="1" id="KW-0597">Phosphoprotein</keyword>
<dbReference type="Gene3D" id="3.30.750.24">
    <property type="entry name" value="STAS domain"/>
    <property type="match status" value="1"/>
</dbReference>
<proteinExistence type="predicted"/>
<dbReference type="PANTHER" id="PTHR33745:SF3">
    <property type="entry name" value="RSBT CO-ANTAGONIST PROTEIN RSBRC"/>
    <property type="match status" value="1"/>
</dbReference>
<organism evidence="3 4">
    <name type="scientific">Bacillus infantis</name>
    <dbReference type="NCBI Taxonomy" id="324767"/>
    <lineage>
        <taxon>Bacteria</taxon>
        <taxon>Bacillati</taxon>
        <taxon>Bacillota</taxon>
        <taxon>Bacilli</taxon>
        <taxon>Bacillales</taxon>
        <taxon>Bacillaceae</taxon>
        <taxon>Bacillus</taxon>
    </lineage>
</organism>
<dbReference type="InterPro" id="IPR002645">
    <property type="entry name" value="STAS_dom"/>
</dbReference>
<dbReference type="EMBL" id="VTES01000002">
    <property type="protein sequence ID" value="TYS65012.1"/>
    <property type="molecule type" value="Genomic_DNA"/>
</dbReference>
<dbReference type="AlphaFoldDB" id="A0A5D4SS69"/>